<evidence type="ECO:0000313" key="1">
    <source>
        <dbReference type="EMBL" id="SPH23866.1"/>
    </source>
</evidence>
<organism evidence="1 2">
    <name type="scientific">Albidovulum aquaemixtae</name>
    <dbReference type="NCBI Taxonomy" id="1542388"/>
    <lineage>
        <taxon>Bacteria</taxon>
        <taxon>Pseudomonadati</taxon>
        <taxon>Pseudomonadota</taxon>
        <taxon>Alphaproteobacteria</taxon>
        <taxon>Rhodobacterales</taxon>
        <taxon>Paracoccaceae</taxon>
        <taxon>Albidovulum</taxon>
    </lineage>
</organism>
<gene>
    <name evidence="1" type="ORF">DEA8626_02937</name>
</gene>
<reference evidence="1 2" key="1">
    <citation type="submission" date="2018-03" db="EMBL/GenBank/DDBJ databases">
        <authorList>
            <person name="Keele B.F."/>
        </authorList>
    </citation>
    <scope>NUCLEOTIDE SEQUENCE [LARGE SCALE GENOMIC DNA]</scope>
    <source>
        <strain evidence="1 2">CECT 8626</strain>
    </source>
</reference>
<accession>A0A2R8BKG5</accession>
<sequence length="78" mass="8249">MRILSSRVLRARRDRSAGQVVALIALTAVREGIPVQAHIQVAAPARAPGAAALRARLLGAAKLSFAAHPERHALRRAA</sequence>
<dbReference type="AlphaFoldDB" id="A0A2R8BKG5"/>
<evidence type="ECO:0000313" key="2">
    <source>
        <dbReference type="Proteomes" id="UP000244924"/>
    </source>
</evidence>
<keyword evidence="2" id="KW-1185">Reference proteome</keyword>
<protein>
    <submittedName>
        <fullName evidence="1">Uncharacterized protein</fullName>
    </submittedName>
</protein>
<dbReference type="EMBL" id="OMOQ01000002">
    <property type="protein sequence ID" value="SPH23866.1"/>
    <property type="molecule type" value="Genomic_DNA"/>
</dbReference>
<proteinExistence type="predicted"/>
<dbReference type="Proteomes" id="UP000244924">
    <property type="component" value="Unassembled WGS sequence"/>
</dbReference>
<name>A0A2R8BKG5_9RHOB</name>